<dbReference type="EMBL" id="UGPB01000001">
    <property type="protein sequence ID" value="STY31348.1"/>
    <property type="molecule type" value="Genomic_DNA"/>
</dbReference>
<dbReference type="RefSeq" id="WP_031566361.1">
    <property type="nucleotide sequence ID" value="NZ_CAAAIS010000006.1"/>
</dbReference>
<dbReference type="STRING" id="1122170.GCA_000701265_01319"/>
<accession>A0A378LUK5</accession>
<evidence type="ECO:0000313" key="2">
    <source>
        <dbReference type="Proteomes" id="UP000255297"/>
    </source>
</evidence>
<reference evidence="1 2" key="1">
    <citation type="submission" date="2018-06" db="EMBL/GenBank/DDBJ databases">
        <authorList>
            <consortium name="Pathogen Informatics"/>
            <person name="Doyle S."/>
        </authorList>
    </citation>
    <scope>NUCLEOTIDE SEQUENCE [LARGE SCALE GENOMIC DNA]</scope>
    <source>
        <strain evidence="1 2">NCTC11532</strain>
    </source>
</reference>
<proteinExistence type="predicted"/>
<dbReference type="Proteomes" id="UP000255297">
    <property type="component" value="Unassembled WGS sequence"/>
</dbReference>
<dbReference type="OrthoDB" id="5635383at2"/>
<evidence type="ECO:0000313" key="1">
    <source>
        <dbReference type="EMBL" id="STY31348.1"/>
    </source>
</evidence>
<dbReference type="AlphaFoldDB" id="A0A378LUK5"/>
<gene>
    <name evidence="1" type="ORF">NCTC11532_02855</name>
</gene>
<sequence>MLKDWQIKFSKSFSRYPNLFTELDFEEQDTLSDLFDLLEKSGTEVLDDAVVSHLLDNSSYISELSYFITLMSHHQCLNRLMLNHLFSNHYLPDLKVSIHTLSQRLMLSKDTLFFLFSSRNPQACVQFILRALSKGVDIAIIKNFLSQQVALEGLNDTITLFDLSHFSYKTQHFQKFADLTWVLANPLCQTIFGARLRGFSDYSVITEVLNDTAADNIIKQVSLAQGENKVKIFFDFFTSFRPFPPSPKYIVEVNVSHWVTAALTHYCKATIAASTSPQDLLQTQKMIATLRKKGGDKVIFDKIKYEVASHIESEDLCSSRTYDDLMEEIWSALNQPQVHLETFTNDLHQAKGYAGFFDEGLRKQFSTQGMDGAQVHEKNLSL</sequence>
<keyword evidence="2" id="KW-1185">Reference proteome</keyword>
<protein>
    <submittedName>
        <fullName evidence="1">Uncharacterized protein</fullName>
    </submittedName>
</protein>
<name>A0A378LUK5_9GAMM</name>
<organism evidence="1 2">
    <name type="scientific">Legionella wadsworthii</name>
    <dbReference type="NCBI Taxonomy" id="28088"/>
    <lineage>
        <taxon>Bacteria</taxon>
        <taxon>Pseudomonadati</taxon>
        <taxon>Pseudomonadota</taxon>
        <taxon>Gammaproteobacteria</taxon>
        <taxon>Legionellales</taxon>
        <taxon>Legionellaceae</taxon>
        <taxon>Legionella</taxon>
    </lineage>
</organism>